<dbReference type="RefSeq" id="WP_188913168.1">
    <property type="nucleotide sequence ID" value="NZ_BMIQ01000012.1"/>
</dbReference>
<keyword evidence="2" id="KW-1185">Reference proteome</keyword>
<reference evidence="1" key="1">
    <citation type="journal article" date="2014" name="Int. J. Syst. Evol. Microbiol.">
        <title>Complete genome sequence of Corynebacterium casei LMG S-19264T (=DSM 44701T), isolated from a smear-ripened cheese.</title>
        <authorList>
            <consortium name="US DOE Joint Genome Institute (JGI-PGF)"/>
            <person name="Walter F."/>
            <person name="Albersmeier A."/>
            <person name="Kalinowski J."/>
            <person name="Ruckert C."/>
        </authorList>
    </citation>
    <scope>NUCLEOTIDE SEQUENCE</scope>
    <source>
        <strain evidence="1">CGMCC 1.15367</strain>
    </source>
</reference>
<accession>A0A917A2L7</accession>
<reference evidence="1" key="2">
    <citation type="submission" date="2020-09" db="EMBL/GenBank/DDBJ databases">
        <authorList>
            <person name="Sun Q."/>
            <person name="Zhou Y."/>
        </authorList>
    </citation>
    <scope>NUCLEOTIDE SEQUENCE</scope>
    <source>
        <strain evidence="1">CGMCC 1.15367</strain>
    </source>
</reference>
<dbReference type="Proteomes" id="UP000644699">
    <property type="component" value="Unassembled WGS sequence"/>
</dbReference>
<name>A0A917A2L7_9HYPH</name>
<protein>
    <submittedName>
        <fullName evidence="1">Uncharacterized protein</fullName>
    </submittedName>
</protein>
<evidence type="ECO:0000313" key="2">
    <source>
        <dbReference type="Proteomes" id="UP000644699"/>
    </source>
</evidence>
<proteinExistence type="predicted"/>
<evidence type="ECO:0000313" key="1">
    <source>
        <dbReference type="EMBL" id="GGE23438.1"/>
    </source>
</evidence>
<dbReference type="AlphaFoldDB" id="A0A917A2L7"/>
<sequence length="186" mass="20158">MNAVTLAPSEGTFASVEAPLCPLPTEEFSQKWRRSLRDGSEEVVPWYQRDPAGIVRCPYGIPQTNPGFVSPLGYLDLHEDTPAVMAGCHIAIGLAAASWAQVGGERTTGGRDVVICLTEDACPISDMTLFETLCIAEHELQPARDRVAVRLATDPDFTAKFAQARAIMSAACVYFPWYRGDGKIPG</sequence>
<gene>
    <name evidence="1" type="ORF">GCM10011390_48580</name>
</gene>
<comment type="caution">
    <text evidence="1">The sequence shown here is derived from an EMBL/GenBank/DDBJ whole genome shotgun (WGS) entry which is preliminary data.</text>
</comment>
<dbReference type="EMBL" id="BMIQ01000012">
    <property type="protein sequence ID" value="GGE23438.1"/>
    <property type="molecule type" value="Genomic_DNA"/>
</dbReference>
<organism evidence="1 2">
    <name type="scientific">Aureimonas endophytica</name>
    <dbReference type="NCBI Taxonomy" id="2027858"/>
    <lineage>
        <taxon>Bacteria</taxon>
        <taxon>Pseudomonadati</taxon>
        <taxon>Pseudomonadota</taxon>
        <taxon>Alphaproteobacteria</taxon>
        <taxon>Hyphomicrobiales</taxon>
        <taxon>Aurantimonadaceae</taxon>
        <taxon>Aureimonas</taxon>
    </lineage>
</organism>